<protein>
    <submittedName>
        <fullName evidence="1">Uncharacterized protein</fullName>
    </submittedName>
</protein>
<name>A0A4S8JJP5_MUSBA</name>
<gene>
    <name evidence="1" type="ORF">C4D60_Mb01t00810</name>
</gene>
<evidence type="ECO:0000313" key="1">
    <source>
        <dbReference type="EMBL" id="THU62025.1"/>
    </source>
</evidence>
<dbReference type="EMBL" id="PYDT01000004">
    <property type="protein sequence ID" value="THU62025.1"/>
    <property type="molecule type" value="Genomic_DNA"/>
</dbReference>
<accession>A0A4S8JJP5</accession>
<proteinExistence type="predicted"/>
<dbReference type="Proteomes" id="UP000317650">
    <property type="component" value="Chromosome 1"/>
</dbReference>
<organism evidence="1 2">
    <name type="scientific">Musa balbisiana</name>
    <name type="common">Banana</name>
    <dbReference type="NCBI Taxonomy" id="52838"/>
    <lineage>
        <taxon>Eukaryota</taxon>
        <taxon>Viridiplantae</taxon>
        <taxon>Streptophyta</taxon>
        <taxon>Embryophyta</taxon>
        <taxon>Tracheophyta</taxon>
        <taxon>Spermatophyta</taxon>
        <taxon>Magnoliopsida</taxon>
        <taxon>Liliopsida</taxon>
        <taxon>Zingiberales</taxon>
        <taxon>Musaceae</taxon>
        <taxon>Musa</taxon>
    </lineage>
</organism>
<sequence>MSQDCDFGHGNAGGPSGCMEASMVPGEVKMLMTLVGFRRGNSHRHGHLVVAAVGMRCNGMVQAMGIGE</sequence>
<keyword evidence="2" id="KW-1185">Reference proteome</keyword>
<reference evidence="1 2" key="1">
    <citation type="journal article" date="2019" name="Nat. Plants">
        <title>Genome sequencing of Musa balbisiana reveals subgenome evolution and function divergence in polyploid bananas.</title>
        <authorList>
            <person name="Yao X."/>
        </authorList>
    </citation>
    <scope>NUCLEOTIDE SEQUENCE [LARGE SCALE GENOMIC DNA]</scope>
    <source>
        <strain evidence="2">cv. DH-PKW</strain>
        <tissue evidence="1">Leaves</tissue>
    </source>
</reference>
<comment type="caution">
    <text evidence="1">The sequence shown here is derived from an EMBL/GenBank/DDBJ whole genome shotgun (WGS) entry which is preliminary data.</text>
</comment>
<evidence type="ECO:0000313" key="2">
    <source>
        <dbReference type="Proteomes" id="UP000317650"/>
    </source>
</evidence>
<dbReference type="AlphaFoldDB" id="A0A4S8JJP5"/>